<reference evidence="2 3" key="1">
    <citation type="journal article" date="2020" name="Phage (New Rochelle)">
        <title>A New High-Throughput Screening Method for Phages: Enabling Crude Isolation and Fast Identification of Diverse Phages with Therapeutic Potential.</title>
        <authorList>
            <person name="Olsen N.S."/>
            <person name="Hendriksen N.B."/>
            <person name="Hansen L.H."/>
            <person name="Kot W."/>
        </authorList>
    </citation>
    <scope>NUCLEOTIDE SEQUENCE [LARGE SCALE GENOMIC DNA]</scope>
</reference>
<dbReference type="GeneID" id="77947990"/>
<evidence type="ECO:0000256" key="1">
    <source>
        <dbReference type="SAM" id="Coils"/>
    </source>
</evidence>
<dbReference type="KEGG" id="vg:77947990"/>
<organism evidence="2 3">
    <name type="scientific">Pseudomonas phage Iggy</name>
    <dbReference type="NCBI Taxonomy" id="2592193"/>
    <lineage>
        <taxon>Viruses</taxon>
        <taxon>Duplodnaviria</taxon>
        <taxon>Heunggongvirae</taxon>
        <taxon>Uroviricota</taxon>
        <taxon>Caudoviricetes</taxon>
        <taxon>Queuovirinae</taxon>
        <taxon>Iggyvirus</taxon>
        <taxon>Iggyvirus iggy</taxon>
    </lineage>
</organism>
<protein>
    <recommendedName>
        <fullName evidence="4">Primase/helicase</fullName>
    </recommendedName>
</protein>
<dbReference type="Pfam" id="PF13148">
    <property type="entry name" value="DUF3987"/>
    <property type="match status" value="1"/>
</dbReference>
<evidence type="ECO:0000313" key="3">
    <source>
        <dbReference type="Proteomes" id="UP000617051"/>
    </source>
</evidence>
<sequence length="809" mass="89982">MQFWHSIPQELRALPQWCFTYPADPDPKRRKAPRKRGGYLASDTNPQDWMTFEEACQNAMQCNGHIGFMLSETDPYACIDLDVVDQETQTAKGVTVDPTLWTTQEQLNRFWAIAQAMTSYAERSVGGKGMHIWVKGAIGRGCKRDGVEVYSQERFIICTGQPVMNLPIIDRQNLLQQMVAEMRKHQQRQRAELVEVEQELEDFEVMDLAINAENSDKFNTLCSMRANCDHTGEPGDWHILGYKSQSEADLALMSIFTFYSKSNEQCRRLFRMTGLGKRAKSMADDRHLNLMLSMIRGRQAEQEAVEAEEIERAAAMAMRMMHEAKMREDAKKTTILHAPGAVEPVVLEQPVSAAVVNAGPSVHVEDDGEGLSWPPGMVGKIAQFVYQSSPRPAKEISIATAIAVMAGICGKAFGFTNSGLNMYLTLIARSGVGKEAMHSGASNVIQAIASRQPPAARFVDFTRYASGPALSKAVAANPCFVNIVGEWGRRLERMAMEGGRDTVNQELRTVMTDLYQKSGGNSVVGGIGYSNKEGNVASVTGVAYSMIGESTPDTFYRALTPAMMEDGFLSRFLIIEYTGKRPKLNLNQISEPDKALGDALAELATHAMTVTDRGERVPVQRTGEAAKLIADFEAECDERIDATDLEMYRQMWNRASLKVMRLSSLLAVGDNWISPCVTAEHVQWALDCVRKDIRTMNRRIQDGDVGHADDSNRMLKISQVLRGYMEGHYEGTNLALQAQGIIRRSDIYNRVRNLTHFKGTGKGPSSSQLLDSALRSMVDNGQLREMDKGKMEREFGVSGRTFRIISLEG</sequence>
<evidence type="ECO:0000313" key="2">
    <source>
        <dbReference type="EMBL" id="QEA09783.1"/>
    </source>
</evidence>
<keyword evidence="1" id="KW-0175">Coiled coil</keyword>
<dbReference type="InterPro" id="IPR025048">
    <property type="entry name" value="DUF3987"/>
</dbReference>
<dbReference type="Proteomes" id="UP000617051">
    <property type="component" value="Segment"/>
</dbReference>
<dbReference type="RefSeq" id="YP_010671735.1">
    <property type="nucleotide sequence ID" value="NC_070970.1"/>
</dbReference>
<keyword evidence="3" id="KW-1185">Reference proteome</keyword>
<proteinExistence type="predicted"/>
<name>A0A7S5AZ74_9CAUD</name>
<accession>A0A7S5AZ74</accession>
<dbReference type="EMBL" id="MN029011">
    <property type="protein sequence ID" value="QEA09783.1"/>
    <property type="molecule type" value="Genomic_DNA"/>
</dbReference>
<feature type="coiled-coil region" evidence="1">
    <location>
        <begin position="179"/>
        <end position="206"/>
    </location>
</feature>
<evidence type="ECO:0008006" key="4">
    <source>
        <dbReference type="Google" id="ProtNLM"/>
    </source>
</evidence>